<proteinExistence type="predicted"/>
<keyword evidence="3" id="KW-1185">Reference proteome</keyword>
<dbReference type="AlphaFoldDB" id="J0LH20"/>
<dbReference type="SUPFAM" id="SSF81383">
    <property type="entry name" value="F-box domain"/>
    <property type="match status" value="1"/>
</dbReference>
<dbReference type="InterPro" id="IPR001810">
    <property type="entry name" value="F-box_dom"/>
</dbReference>
<dbReference type="Proteomes" id="UP000006514">
    <property type="component" value="Unassembled WGS sequence"/>
</dbReference>
<name>J0LH20_AURST</name>
<dbReference type="Gene3D" id="1.20.1280.50">
    <property type="match status" value="1"/>
</dbReference>
<gene>
    <name evidence="2" type="ORF">AURDEDRAFT_173835</name>
</gene>
<feature type="domain" description="F-box" evidence="1">
    <location>
        <begin position="31"/>
        <end position="78"/>
    </location>
</feature>
<sequence length="144" mass="16200">MNELALEMYGWIWSTVDFIGEHMNQCNPVNMLPPEVLCMIFQFAAGGNFVDQLPFAAVCSRWRAVALENKSLWSTICVTSYDITPLVALREVAMRLGYTGTAPTDVTLHCRQPAPDMFFDPLGEHPLLALVSRKSHLQSIRVEK</sequence>
<evidence type="ECO:0000313" key="3">
    <source>
        <dbReference type="Proteomes" id="UP000006514"/>
    </source>
</evidence>
<dbReference type="Pfam" id="PF12937">
    <property type="entry name" value="F-box-like"/>
    <property type="match status" value="1"/>
</dbReference>
<evidence type="ECO:0000313" key="2">
    <source>
        <dbReference type="EMBL" id="EJD37078.1"/>
    </source>
</evidence>
<accession>J0LH20</accession>
<dbReference type="EMBL" id="JH687847">
    <property type="protein sequence ID" value="EJD37078.1"/>
    <property type="molecule type" value="Genomic_DNA"/>
</dbReference>
<dbReference type="InterPro" id="IPR036047">
    <property type="entry name" value="F-box-like_dom_sf"/>
</dbReference>
<organism evidence="2 3">
    <name type="scientific">Auricularia subglabra (strain TFB-10046 / SS5)</name>
    <name type="common">White-rot fungus</name>
    <name type="synonym">Auricularia delicata (strain TFB10046)</name>
    <dbReference type="NCBI Taxonomy" id="717982"/>
    <lineage>
        <taxon>Eukaryota</taxon>
        <taxon>Fungi</taxon>
        <taxon>Dikarya</taxon>
        <taxon>Basidiomycota</taxon>
        <taxon>Agaricomycotina</taxon>
        <taxon>Agaricomycetes</taxon>
        <taxon>Auriculariales</taxon>
        <taxon>Auriculariaceae</taxon>
        <taxon>Auricularia</taxon>
    </lineage>
</organism>
<dbReference type="OrthoDB" id="3248197at2759"/>
<reference evidence="3" key="1">
    <citation type="journal article" date="2012" name="Science">
        <title>The Paleozoic origin of enzymatic lignin decomposition reconstructed from 31 fungal genomes.</title>
        <authorList>
            <person name="Floudas D."/>
            <person name="Binder M."/>
            <person name="Riley R."/>
            <person name="Barry K."/>
            <person name="Blanchette R.A."/>
            <person name="Henrissat B."/>
            <person name="Martinez A.T."/>
            <person name="Otillar R."/>
            <person name="Spatafora J.W."/>
            <person name="Yadav J.S."/>
            <person name="Aerts A."/>
            <person name="Benoit I."/>
            <person name="Boyd A."/>
            <person name="Carlson A."/>
            <person name="Copeland A."/>
            <person name="Coutinho P.M."/>
            <person name="de Vries R.P."/>
            <person name="Ferreira P."/>
            <person name="Findley K."/>
            <person name="Foster B."/>
            <person name="Gaskell J."/>
            <person name="Glotzer D."/>
            <person name="Gorecki P."/>
            <person name="Heitman J."/>
            <person name="Hesse C."/>
            <person name="Hori C."/>
            <person name="Igarashi K."/>
            <person name="Jurgens J.A."/>
            <person name="Kallen N."/>
            <person name="Kersten P."/>
            <person name="Kohler A."/>
            <person name="Kuees U."/>
            <person name="Kumar T.K.A."/>
            <person name="Kuo A."/>
            <person name="LaButti K."/>
            <person name="Larrondo L.F."/>
            <person name="Lindquist E."/>
            <person name="Ling A."/>
            <person name="Lombard V."/>
            <person name="Lucas S."/>
            <person name="Lundell T."/>
            <person name="Martin R."/>
            <person name="McLaughlin D.J."/>
            <person name="Morgenstern I."/>
            <person name="Morin E."/>
            <person name="Murat C."/>
            <person name="Nagy L.G."/>
            <person name="Nolan M."/>
            <person name="Ohm R.A."/>
            <person name="Patyshakuliyeva A."/>
            <person name="Rokas A."/>
            <person name="Ruiz-Duenas F.J."/>
            <person name="Sabat G."/>
            <person name="Salamov A."/>
            <person name="Samejima M."/>
            <person name="Schmutz J."/>
            <person name="Slot J.C."/>
            <person name="St John F."/>
            <person name="Stenlid J."/>
            <person name="Sun H."/>
            <person name="Sun S."/>
            <person name="Syed K."/>
            <person name="Tsang A."/>
            <person name="Wiebenga A."/>
            <person name="Young D."/>
            <person name="Pisabarro A."/>
            <person name="Eastwood D.C."/>
            <person name="Martin F."/>
            <person name="Cullen D."/>
            <person name="Grigoriev I.V."/>
            <person name="Hibbett D.S."/>
        </authorList>
    </citation>
    <scope>NUCLEOTIDE SEQUENCE [LARGE SCALE GENOMIC DNA]</scope>
    <source>
        <strain evidence="3">TFB10046</strain>
    </source>
</reference>
<dbReference type="KEGG" id="adl:AURDEDRAFT_173835"/>
<dbReference type="InParanoid" id="J0LH20"/>
<evidence type="ECO:0000259" key="1">
    <source>
        <dbReference type="Pfam" id="PF12937"/>
    </source>
</evidence>
<protein>
    <recommendedName>
        <fullName evidence="1">F-box domain-containing protein</fullName>
    </recommendedName>
</protein>